<feature type="region of interest" description="Disordered" evidence="1">
    <location>
        <begin position="752"/>
        <end position="782"/>
    </location>
</feature>
<evidence type="ECO:0000256" key="1">
    <source>
        <dbReference type="SAM" id="MobiDB-lite"/>
    </source>
</evidence>
<feature type="compositionally biased region" description="Acidic residues" evidence="1">
    <location>
        <begin position="560"/>
        <end position="572"/>
    </location>
</feature>
<proteinExistence type="predicted"/>
<feature type="compositionally biased region" description="Basic and acidic residues" evidence="1">
    <location>
        <begin position="687"/>
        <end position="698"/>
    </location>
</feature>
<keyword evidence="3" id="KW-1185">Reference proteome</keyword>
<gene>
    <name evidence="2" type="ORF">SNE40_015053</name>
</gene>
<evidence type="ECO:0000313" key="2">
    <source>
        <dbReference type="EMBL" id="KAK6176825.1"/>
    </source>
</evidence>
<dbReference type="EMBL" id="JAZGQO010000010">
    <property type="protein sequence ID" value="KAK6176825.1"/>
    <property type="molecule type" value="Genomic_DNA"/>
</dbReference>
<dbReference type="Proteomes" id="UP001347796">
    <property type="component" value="Unassembled WGS sequence"/>
</dbReference>
<feature type="region of interest" description="Disordered" evidence="1">
    <location>
        <begin position="83"/>
        <end position="207"/>
    </location>
</feature>
<name>A0AAN8JK85_PATCE</name>
<organism evidence="2 3">
    <name type="scientific">Patella caerulea</name>
    <name type="common">Rayed Mediterranean limpet</name>
    <dbReference type="NCBI Taxonomy" id="87958"/>
    <lineage>
        <taxon>Eukaryota</taxon>
        <taxon>Metazoa</taxon>
        <taxon>Spiralia</taxon>
        <taxon>Lophotrochozoa</taxon>
        <taxon>Mollusca</taxon>
        <taxon>Gastropoda</taxon>
        <taxon>Patellogastropoda</taxon>
        <taxon>Patelloidea</taxon>
        <taxon>Patellidae</taxon>
        <taxon>Patella</taxon>
    </lineage>
</organism>
<feature type="compositionally biased region" description="Low complexity" evidence="1">
    <location>
        <begin position="250"/>
        <end position="266"/>
    </location>
</feature>
<feature type="compositionally biased region" description="Polar residues" evidence="1">
    <location>
        <begin position="147"/>
        <end position="158"/>
    </location>
</feature>
<comment type="caution">
    <text evidence="2">The sequence shown here is derived from an EMBL/GenBank/DDBJ whole genome shotgun (WGS) entry which is preliminary data.</text>
</comment>
<feature type="region of interest" description="Disordered" evidence="1">
    <location>
        <begin position="655"/>
        <end position="700"/>
    </location>
</feature>
<feature type="region of interest" description="Disordered" evidence="1">
    <location>
        <begin position="221"/>
        <end position="375"/>
    </location>
</feature>
<feature type="compositionally biased region" description="Basic and acidic residues" evidence="1">
    <location>
        <begin position="42"/>
        <end position="62"/>
    </location>
</feature>
<feature type="compositionally biased region" description="Polar residues" evidence="1">
    <location>
        <begin position="478"/>
        <end position="559"/>
    </location>
</feature>
<feature type="compositionally biased region" description="Polar residues" evidence="1">
    <location>
        <begin position="190"/>
        <end position="203"/>
    </location>
</feature>
<accession>A0AAN8JK85</accession>
<feature type="region of interest" description="Disordered" evidence="1">
    <location>
        <begin position="26"/>
        <end position="62"/>
    </location>
</feature>
<feature type="compositionally biased region" description="Basic residues" evidence="1">
    <location>
        <begin position="760"/>
        <end position="772"/>
    </location>
</feature>
<feature type="compositionally biased region" description="Basic and acidic residues" evidence="1">
    <location>
        <begin position="773"/>
        <end position="782"/>
    </location>
</feature>
<feature type="compositionally biased region" description="Low complexity" evidence="1">
    <location>
        <begin position="290"/>
        <end position="305"/>
    </location>
</feature>
<feature type="compositionally biased region" description="Acidic residues" evidence="1">
    <location>
        <begin position="31"/>
        <end position="41"/>
    </location>
</feature>
<feature type="compositionally biased region" description="Polar residues" evidence="1">
    <location>
        <begin position="457"/>
        <end position="471"/>
    </location>
</feature>
<reference evidence="2 3" key="1">
    <citation type="submission" date="2024-01" db="EMBL/GenBank/DDBJ databases">
        <title>The genome of the rayed Mediterranean limpet Patella caerulea (Linnaeus, 1758).</title>
        <authorList>
            <person name="Anh-Thu Weber A."/>
            <person name="Halstead-Nussloch G."/>
        </authorList>
    </citation>
    <scope>NUCLEOTIDE SEQUENCE [LARGE SCALE GENOMIC DNA]</scope>
    <source>
        <strain evidence="2">AATW-2023a</strain>
        <tissue evidence="2">Whole specimen</tissue>
    </source>
</reference>
<feature type="compositionally biased region" description="Low complexity" evidence="1">
    <location>
        <begin position="180"/>
        <end position="189"/>
    </location>
</feature>
<evidence type="ECO:0000313" key="3">
    <source>
        <dbReference type="Proteomes" id="UP001347796"/>
    </source>
</evidence>
<dbReference type="AlphaFoldDB" id="A0AAN8JK85"/>
<feature type="compositionally biased region" description="Basic and acidic residues" evidence="1">
    <location>
        <begin position="365"/>
        <end position="375"/>
    </location>
</feature>
<feature type="compositionally biased region" description="Basic residues" evidence="1">
    <location>
        <begin position="598"/>
        <end position="608"/>
    </location>
</feature>
<feature type="compositionally biased region" description="Acidic residues" evidence="1">
    <location>
        <begin position="83"/>
        <end position="92"/>
    </location>
</feature>
<protein>
    <submittedName>
        <fullName evidence="2">Uncharacterized protein</fullName>
    </submittedName>
</protein>
<sequence length="782" mass="87438">MDEKNESSKRRRGDFSEFEDFQSKKVKVEENDWSEEMEEKMEEMRRRYDRSQKESQKTDETEIEVVKGEKVISVYHIPKDDFIYDSEDELPENNDRDDAVGEESDSCDSVGSADTDEIIAMMNTSKSKKVENNTVNKTVLKNRDKNLTNSDSNISKVNNMGDDIDSDTTGKHKSKITLNSSSQLDSSVSNTKPKSNAKSSGPNVSFVDYTMKMTRFKGISMLDSSDDDDSSNSSTKDLKKNVNSIKKTSVDVLNDSDSSSGNNNSSAKFAPKINKISKDKKTHASVPNMDTSTSYSESGSDFSDSPQKKEQLCIKSANSKRKSRDSDQSDDSNSESNDNVEFSDLKKKVQDKKKKSKNNGSSSSKTDDPPSKKNIVEIDRDIQGVNLFQENILSKKSIKGSGKSAKKEIIESSDYMIESNMTNSACPVVTNQSDSEYDSDDFEKVAKKFSEKVGSSKVPSQSADQIALNNDNKPEMDSTASSISDNETTASSISDNETTASSISDNETTASSISDNETTASSISDNETNASSIGDNETTASSISDNETTISKSPINDLTDNIDSDNGSEEETNFTPSESDGDQKPAIETGESVLSEKQRKRKLKKTKKDKGEENIMKDIVKDNFFVSSSLLNTFAKKEPNVGGFSFLQTFGKKDTAESKVNEDDTPSYKLPWQLKPHDSEDEEIVIDDQRKKSSKSETEISSFFFQPKDDRLKEGIEFFHRKMDADVVEEIWQEERPRILANCRQRNRLALRRINQDKLRQRKKPFNSSVRGKKNDKIHKNQ</sequence>
<feature type="region of interest" description="Disordered" evidence="1">
    <location>
        <begin position="450"/>
        <end position="613"/>
    </location>
</feature>